<dbReference type="Gene3D" id="3.30.930.30">
    <property type="match status" value="1"/>
</dbReference>
<feature type="compositionally biased region" description="Basic and acidic residues" evidence="2">
    <location>
        <begin position="408"/>
        <end position="418"/>
    </location>
</feature>
<dbReference type="Gene3D" id="3.40.50.300">
    <property type="entry name" value="P-loop containing nucleotide triphosphate hydrolases"/>
    <property type="match status" value="2"/>
</dbReference>
<dbReference type="InterPro" id="IPR005053">
    <property type="entry name" value="MobA_MobL"/>
</dbReference>
<keyword evidence="1" id="KW-0184">Conjugation</keyword>
<organism evidence="4 5">
    <name type="scientific">Diploscapter pachys</name>
    <dbReference type="NCBI Taxonomy" id="2018661"/>
    <lineage>
        <taxon>Eukaryota</taxon>
        <taxon>Metazoa</taxon>
        <taxon>Ecdysozoa</taxon>
        <taxon>Nematoda</taxon>
        <taxon>Chromadorea</taxon>
        <taxon>Rhabditida</taxon>
        <taxon>Rhabditina</taxon>
        <taxon>Rhabditomorpha</taxon>
        <taxon>Rhabditoidea</taxon>
        <taxon>Rhabditidae</taxon>
        <taxon>Diploscapter</taxon>
    </lineage>
</organism>
<dbReference type="STRING" id="2018661.A0A2A2KG05"/>
<feature type="region of interest" description="Disordered" evidence="2">
    <location>
        <begin position="399"/>
        <end position="418"/>
    </location>
</feature>
<feature type="domain" description="MobA/MobL protein" evidence="3">
    <location>
        <begin position="210"/>
        <end position="405"/>
    </location>
</feature>
<reference evidence="4 5" key="1">
    <citation type="journal article" date="2017" name="Curr. Biol.">
        <title>Genome architecture and evolution of a unichromosomal asexual nematode.</title>
        <authorList>
            <person name="Fradin H."/>
            <person name="Zegar C."/>
            <person name="Gutwein M."/>
            <person name="Lucas J."/>
            <person name="Kovtun M."/>
            <person name="Corcoran D."/>
            <person name="Baugh L.R."/>
            <person name="Kiontke K."/>
            <person name="Gunsalus K."/>
            <person name="Fitch D.H."/>
            <person name="Piano F."/>
        </authorList>
    </citation>
    <scope>NUCLEOTIDE SEQUENCE [LARGE SCALE GENOMIC DNA]</scope>
    <source>
        <strain evidence="4">PF1309</strain>
    </source>
</reference>
<evidence type="ECO:0000313" key="4">
    <source>
        <dbReference type="EMBL" id="PAV72904.1"/>
    </source>
</evidence>
<protein>
    <recommendedName>
        <fullName evidence="3">MobA/MobL protein domain-containing protein</fullName>
    </recommendedName>
</protein>
<dbReference type="CDD" id="cd17933">
    <property type="entry name" value="DEXSc_RecD-like"/>
    <property type="match status" value="1"/>
</dbReference>
<feature type="region of interest" description="Disordered" evidence="2">
    <location>
        <begin position="1142"/>
        <end position="1164"/>
    </location>
</feature>
<dbReference type="NCBIfam" id="NF010464">
    <property type="entry name" value="PRK13889.1"/>
    <property type="match status" value="1"/>
</dbReference>
<accession>A0A2A2KG05</accession>
<dbReference type="InterPro" id="IPR027417">
    <property type="entry name" value="P-loop_NTPase"/>
</dbReference>
<sequence length="1164" mass="127896">MTQKPSVTAGTLVTASNGAAIIAPAPRRSVEQCAIDRRAIVVGEIDQSGLLDEAAQFDQVTGAFATRQDPAPAIRSPVLSARSVACSSATTLAPASLKEGGALCAPRLLYVRILRSDRIEQHASEDFGIEGIGTGCGHELTKLFDPLRLQRTSLVAQCLKLGIIVTNLPHRLTLPRNGRQYPTIPGVRVKPDALERASNAKVISRANGSSAVASAAYRSASELPDQRLGRSHDFSNKTGVIHSEVMLPQGAPERLRDRVTLWNEVEAGEKRKDAQLAREVEFSIPREMNEQQGIALARDFVAEQFVCRGMVADLNVHWDKAKDGSPKPHAHVMLSMRDVGPDGFGQKNRDWNAPALLNVWREAWAAHVNERMAELGLEARIDHRSYADQGIELEPQHKIGPAGKRRLDRGEDAERAEDHRRIARENGEKIIADPRHALDSITRQQSTFTNRDLATFVFRHSDGKEQFDQVMAAVRASSELVALGKDGRDQERFTSRDMIVTEARLEKAGDDLARRSEHGVSERQRAGALEAAERRGLTLSGEQRDAFNHITGRDGLASVVGYAGTGKSAMLGVAREAWEREGYQVRGAALSGIAAENLEGGSGIASRTIASLEHGWAQGRDQLGPRDVLVVDEAGMIGTRQMERVLSHARDAGAKVVLVGDPEQLQAIEAGAAFRSIAERHGAAEITQVRRQREDWQKEATRALATGRTPQALNAYAAHGMVHAVDTRDAARAELVDSWDRQRRADPDQTRIILTHTNAEVRQLNVEARDRLRMTGELGEDVAFATDRGHRDFAAGDRCMFLRNERSLGVKNGTLGTIAHVTPEGMTVRLDGGREVTFAAKDYAAVDHGYAATFHKSQGVTVDCAHVLATPGMDRHSGYVGLSRHREGVQLHYGRDDFADQGKLARVLSRDRGKDMAGDYAPERSEQDHARAFADRREIRFPERTRQMVEKVRDMVRDGARGIFAGFRPKPAVERDGAAIGTDRPDQAKAIRDYARVAADVRRMQARDLPVLPHQDTAAQRAIAALDAIRPYAARDLASAMQREPGLIDQAVSGHTDGAVRAMAEEQRVRLDPEARADRFVAGWQAMQRQRAGLERSGDSAGAERVQARMETEAAGLARDPQLEFALRRRASELELDMQRERSIGDALMQSIEPGRNRDRGMSR</sequence>
<dbReference type="NCBIfam" id="NF041496">
    <property type="entry name" value="MobQ"/>
    <property type="match status" value="1"/>
</dbReference>
<dbReference type="NCBIfam" id="TIGR02768">
    <property type="entry name" value="TraA_Ti"/>
    <property type="match status" value="1"/>
</dbReference>
<feature type="compositionally biased region" description="Basic and acidic residues" evidence="2">
    <location>
        <begin position="1155"/>
        <end position="1164"/>
    </location>
</feature>
<dbReference type="EMBL" id="LIAE01008681">
    <property type="protein sequence ID" value="PAV72904.1"/>
    <property type="molecule type" value="Genomic_DNA"/>
</dbReference>
<dbReference type="Pfam" id="PF03389">
    <property type="entry name" value="MobA_MobL"/>
    <property type="match status" value="1"/>
</dbReference>
<comment type="caution">
    <text evidence="4">The sequence shown here is derived from an EMBL/GenBank/DDBJ whole genome shotgun (WGS) entry which is preliminary data.</text>
</comment>
<evidence type="ECO:0000256" key="2">
    <source>
        <dbReference type="SAM" id="MobiDB-lite"/>
    </source>
</evidence>
<dbReference type="SUPFAM" id="SSF52540">
    <property type="entry name" value="P-loop containing nucleoside triphosphate hydrolases"/>
    <property type="match status" value="2"/>
</dbReference>
<name>A0A2A2KG05_9BILA</name>
<dbReference type="AlphaFoldDB" id="A0A2A2KG05"/>
<evidence type="ECO:0000259" key="3">
    <source>
        <dbReference type="Pfam" id="PF03389"/>
    </source>
</evidence>
<keyword evidence="5" id="KW-1185">Reference proteome</keyword>
<dbReference type="Proteomes" id="UP000218231">
    <property type="component" value="Unassembled WGS sequence"/>
</dbReference>
<evidence type="ECO:0000313" key="5">
    <source>
        <dbReference type="Proteomes" id="UP000218231"/>
    </source>
</evidence>
<gene>
    <name evidence="4" type="ORF">WR25_21021</name>
</gene>
<dbReference type="Pfam" id="PF13604">
    <property type="entry name" value="AAA_30"/>
    <property type="match status" value="1"/>
</dbReference>
<evidence type="ECO:0000256" key="1">
    <source>
        <dbReference type="ARBA" id="ARBA00022971"/>
    </source>
</evidence>
<dbReference type="InterPro" id="IPR014136">
    <property type="entry name" value="TraA_Ti"/>
</dbReference>
<proteinExistence type="predicted"/>
<dbReference type="OrthoDB" id="272985at2759"/>
<dbReference type="Gene3D" id="2.30.30.940">
    <property type="match status" value="1"/>
</dbReference>
<dbReference type="CDD" id="cd18809">
    <property type="entry name" value="SF1_C_RecD"/>
    <property type="match status" value="1"/>
</dbReference>